<sequence length="491" mass="55714">MKLLSLRTNWHPSDKQINYWRLAALGGLLGISLCLYAVFLLPNIAPIAPTLCWMFALLPYGLACFIVLKKKALQGRMLWLELGLILAGACLLRGILLPTEPRFSPDAWRYIWDARVTLHGFSPYVYAPQDPQLLPLRNMIYEHIGYRTVPTIYPPAAQLWYLVSYLLAPDNIVALKTVFAMLDIISCGLLAYFLYLKGRNPALTIVYAWCPLPIVEFAGQGHLDVIAISFSLMALLCTRYKRRWLVGILIGVATLAKFYPALLLIAVLKRHDWKLLLGFAGTLVLGYAPYVWLGHGQIFGFLLSYSDEYAYNSGPIQHLIFWLADQIRVQASLLTSPLEGLWMLGAALLTIWLRLKKNMQPEGAFFLLITALFMISPHIYPWYTAIFVAGVVLLLNSPELLVSSRYRLLPVLLLYFACVTPLYYLVNGKWLLYYALVYGVPISGACLVLLLSRRRFRPIHNINENVSDISCKDQYEKNSALNDRKTVETRT</sequence>
<feature type="transmembrane region" description="Helical" evidence="8">
    <location>
        <begin position="172"/>
        <end position="194"/>
    </location>
</feature>
<feature type="transmembrane region" description="Helical" evidence="8">
    <location>
        <begin position="275"/>
        <end position="293"/>
    </location>
</feature>
<feature type="transmembrane region" description="Helical" evidence="8">
    <location>
        <begin position="20"/>
        <end position="41"/>
    </location>
</feature>
<protein>
    <submittedName>
        <fullName evidence="9">DUF2029 domain-containing protein</fullName>
    </submittedName>
</protein>
<evidence type="ECO:0000256" key="5">
    <source>
        <dbReference type="ARBA" id="ARBA00022989"/>
    </source>
</evidence>
<name>A0A4P6JIS3_KTERU</name>
<reference evidence="9 10" key="1">
    <citation type="submission" date="2019-01" db="EMBL/GenBank/DDBJ databases">
        <title>Ktedonosporobacter rubrisoli SCAWS-G2.</title>
        <authorList>
            <person name="Huang Y."/>
            <person name="Yan B."/>
        </authorList>
    </citation>
    <scope>NUCLEOTIDE SEQUENCE [LARGE SCALE GENOMIC DNA]</scope>
    <source>
        <strain evidence="9 10">SCAWS-G2</strain>
    </source>
</reference>
<evidence type="ECO:0000256" key="8">
    <source>
        <dbReference type="SAM" id="Phobius"/>
    </source>
</evidence>
<dbReference type="EMBL" id="CP035758">
    <property type="protein sequence ID" value="QBD74968.1"/>
    <property type="molecule type" value="Genomic_DNA"/>
</dbReference>
<feature type="transmembrane region" description="Helical" evidence="8">
    <location>
        <begin position="244"/>
        <end position="268"/>
    </location>
</feature>
<dbReference type="KEGG" id="kbs:EPA93_02755"/>
<feature type="transmembrane region" description="Helical" evidence="8">
    <location>
        <begin position="47"/>
        <end position="68"/>
    </location>
</feature>
<evidence type="ECO:0000313" key="10">
    <source>
        <dbReference type="Proteomes" id="UP000290365"/>
    </source>
</evidence>
<evidence type="ECO:0000256" key="4">
    <source>
        <dbReference type="ARBA" id="ARBA00022692"/>
    </source>
</evidence>
<comment type="similarity">
    <text evidence="7">Belongs to the glycosyltransferase 87 family.</text>
</comment>
<dbReference type="Pfam" id="PF09594">
    <property type="entry name" value="GT87"/>
    <property type="match status" value="1"/>
</dbReference>
<evidence type="ECO:0000313" key="9">
    <source>
        <dbReference type="EMBL" id="QBD74968.1"/>
    </source>
</evidence>
<gene>
    <name evidence="9" type="ORF">EPA93_02755</name>
</gene>
<evidence type="ECO:0000256" key="3">
    <source>
        <dbReference type="ARBA" id="ARBA00022679"/>
    </source>
</evidence>
<accession>A0A4P6JIS3</accession>
<dbReference type="AlphaFoldDB" id="A0A4P6JIS3"/>
<feature type="transmembrane region" description="Helical" evidence="8">
    <location>
        <begin position="77"/>
        <end position="96"/>
    </location>
</feature>
<comment type="subcellular location">
    <subcellularLocation>
        <location evidence="1">Cell membrane</location>
        <topology evidence="1">Multi-pass membrane protein</topology>
    </subcellularLocation>
</comment>
<proteinExistence type="inferred from homology"/>
<keyword evidence="2" id="KW-1003">Cell membrane</keyword>
<evidence type="ECO:0000256" key="2">
    <source>
        <dbReference type="ARBA" id="ARBA00022475"/>
    </source>
</evidence>
<dbReference type="OrthoDB" id="3362857at2"/>
<keyword evidence="4 8" id="KW-0812">Transmembrane</keyword>
<evidence type="ECO:0000256" key="1">
    <source>
        <dbReference type="ARBA" id="ARBA00004651"/>
    </source>
</evidence>
<dbReference type="GO" id="GO:0005886">
    <property type="term" value="C:plasma membrane"/>
    <property type="evidence" value="ECO:0007669"/>
    <property type="project" value="UniProtKB-SubCell"/>
</dbReference>
<evidence type="ECO:0000256" key="7">
    <source>
        <dbReference type="ARBA" id="ARBA00024033"/>
    </source>
</evidence>
<feature type="transmembrane region" description="Helical" evidence="8">
    <location>
        <begin position="432"/>
        <end position="451"/>
    </location>
</feature>
<keyword evidence="5 8" id="KW-1133">Transmembrane helix</keyword>
<dbReference type="RefSeq" id="WP_129885567.1">
    <property type="nucleotide sequence ID" value="NZ_CP035758.1"/>
</dbReference>
<dbReference type="Proteomes" id="UP000290365">
    <property type="component" value="Chromosome"/>
</dbReference>
<keyword evidence="6 8" id="KW-0472">Membrane</keyword>
<keyword evidence="3" id="KW-0808">Transferase</keyword>
<keyword evidence="10" id="KW-1185">Reference proteome</keyword>
<feature type="transmembrane region" description="Helical" evidence="8">
    <location>
        <begin position="409"/>
        <end position="426"/>
    </location>
</feature>
<dbReference type="GO" id="GO:0016758">
    <property type="term" value="F:hexosyltransferase activity"/>
    <property type="evidence" value="ECO:0007669"/>
    <property type="project" value="InterPro"/>
</dbReference>
<evidence type="ECO:0000256" key="6">
    <source>
        <dbReference type="ARBA" id="ARBA00023136"/>
    </source>
</evidence>
<feature type="transmembrane region" description="Helical" evidence="8">
    <location>
        <begin position="331"/>
        <end position="352"/>
    </location>
</feature>
<dbReference type="InterPro" id="IPR018584">
    <property type="entry name" value="GT87"/>
</dbReference>
<organism evidence="9 10">
    <name type="scientific">Ktedonosporobacter rubrisoli</name>
    <dbReference type="NCBI Taxonomy" id="2509675"/>
    <lineage>
        <taxon>Bacteria</taxon>
        <taxon>Bacillati</taxon>
        <taxon>Chloroflexota</taxon>
        <taxon>Ktedonobacteria</taxon>
        <taxon>Ktedonobacterales</taxon>
        <taxon>Ktedonosporobacteraceae</taxon>
        <taxon>Ktedonosporobacter</taxon>
    </lineage>
</organism>